<feature type="compositionally biased region" description="Basic and acidic residues" evidence="1">
    <location>
        <begin position="94"/>
        <end position="103"/>
    </location>
</feature>
<dbReference type="OrthoDB" id="4363168at2759"/>
<name>A0A135L8X5_PENPA</name>
<protein>
    <submittedName>
        <fullName evidence="2">Uncharacterized protein</fullName>
    </submittedName>
</protein>
<proteinExistence type="predicted"/>
<evidence type="ECO:0000313" key="3">
    <source>
        <dbReference type="Proteomes" id="UP000070168"/>
    </source>
</evidence>
<dbReference type="Proteomes" id="UP000070168">
    <property type="component" value="Unassembled WGS sequence"/>
</dbReference>
<reference evidence="2 3" key="1">
    <citation type="journal article" date="2016" name="BMC Genomics">
        <title>Genome sequencing and secondary metabolism of the postharvest pathogen Penicillium griseofulvum.</title>
        <authorList>
            <person name="Banani H."/>
            <person name="Marcet-Houben M."/>
            <person name="Ballester A.R."/>
            <person name="Abbruscato P."/>
            <person name="Gonzalez-Candelas L."/>
            <person name="Gabaldon T."/>
            <person name="Spadaro D."/>
        </authorList>
    </citation>
    <scope>NUCLEOTIDE SEQUENCE [LARGE SCALE GENOMIC DNA]</scope>
    <source>
        <strain evidence="2 3">PG3</strain>
    </source>
</reference>
<dbReference type="AlphaFoldDB" id="A0A135L8X5"/>
<comment type="caution">
    <text evidence="2">The sequence shown here is derived from an EMBL/GenBank/DDBJ whole genome shotgun (WGS) entry which is preliminary data.</text>
</comment>
<accession>A0A135L8X5</accession>
<feature type="compositionally biased region" description="Basic and acidic residues" evidence="1">
    <location>
        <begin position="26"/>
        <end position="52"/>
    </location>
</feature>
<evidence type="ECO:0000313" key="2">
    <source>
        <dbReference type="EMBL" id="KXG45417.1"/>
    </source>
</evidence>
<dbReference type="RefSeq" id="XP_040643953.1">
    <property type="nucleotide sequence ID" value="XM_040792043.1"/>
</dbReference>
<feature type="compositionally biased region" description="Polar residues" evidence="1">
    <location>
        <begin position="61"/>
        <end position="76"/>
    </location>
</feature>
<feature type="compositionally biased region" description="Basic residues" evidence="1">
    <location>
        <begin position="104"/>
        <end position="121"/>
    </location>
</feature>
<feature type="region of interest" description="Disordered" evidence="1">
    <location>
        <begin position="1"/>
        <end position="121"/>
    </location>
</feature>
<keyword evidence="3" id="KW-1185">Reference proteome</keyword>
<evidence type="ECO:0000256" key="1">
    <source>
        <dbReference type="SAM" id="MobiDB-lite"/>
    </source>
</evidence>
<sequence length="121" mass="13369">MVLDWSALAPGPAGTAMLGESGIEGAARRGRERIHREQAEKRELEKKFKNGDDTASEVTLIPTNQPREPGSIQQERYTGGDDMPRSSMVSDSDTSIKRNDGRRQRGGIKGKLSRFKKRLTG</sequence>
<dbReference type="GeneID" id="63707343"/>
<organism evidence="2 3">
    <name type="scientific">Penicillium patulum</name>
    <name type="common">Penicillium griseofulvum</name>
    <dbReference type="NCBI Taxonomy" id="5078"/>
    <lineage>
        <taxon>Eukaryota</taxon>
        <taxon>Fungi</taxon>
        <taxon>Dikarya</taxon>
        <taxon>Ascomycota</taxon>
        <taxon>Pezizomycotina</taxon>
        <taxon>Eurotiomycetes</taxon>
        <taxon>Eurotiomycetidae</taxon>
        <taxon>Eurotiales</taxon>
        <taxon>Aspergillaceae</taxon>
        <taxon>Penicillium</taxon>
    </lineage>
</organism>
<dbReference type="EMBL" id="LHQR01000072">
    <property type="protein sequence ID" value="KXG45417.1"/>
    <property type="molecule type" value="Genomic_DNA"/>
</dbReference>
<gene>
    <name evidence="2" type="ORF">PGRI_043300</name>
</gene>